<keyword evidence="3" id="KW-1185">Reference proteome</keyword>
<evidence type="ECO:0008006" key="4">
    <source>
        <dbReference type="Google" id="ProtNLM"/>
    </source>
</evidence>
<sequence>MKYLNYFLIILGIALALYSDSFEDYNKKTTVLVLGMAAMMIGIYRISKKLRSRSDRDNSNASDDN</sequence>
<reference evidence="2 3" key="1">
    <citation type="submission" date="2024-02" db="EMBL/GenBank/DDBJ databases">
        <title>A Gaetbulibacter species isolated from tidal flats and genomic insights of their niches.</title>
        <authorList>
            <person name="Ye Y."/>
        </authorList>
    </citation>
    <scope>NUCLEOTIDE SEQUENCE [LARGE SCALE GENOMIC DNA]</scope>
    <source>
        <strain evidence="2 3">KYW382</strain>
    </source>
</reference>
<dbReference type="EMBL" id="JBAWKB010000002">
    <property type="protein sequence ID" value="MFH6772154.1"/>
    <property type="molecule type" value="Genomic_DNA"/>
</dbReference>
<keyword evidence="1" id="KW-0472">Membrane</keyword>
<evidence type="ECO:0000256" key="1">
    <source>
        <dbReference type="SAM" id="Phobius"/>
    </source>
</evidence>
<keyword evidence="1" id="KW-1133">Transmembrane helix</keyword>
<keyword evidence="1" id="KW-0812">Transmembrane</keyword>
<accession>A0ABW7MZS9</accession>
<gene>
    <name evidence="2" type="ORF">V8G58_09430</name>
</gene>
<proteinExistence type="predicted"/>
<name>A0ABW7MZS9_9FLAO</name>
<dbReference type="RefSeq" id="WP_344741438.1">
    <property type="nucleotide sequence ID" value="NZ_BAABAY010000002.1"/>
</dbReference>
<comment type="caution">
    <text evidence="2">The sequence shown here is derived from an EMBL/GenBank/DDBJ whole genome shotgun (WGS) entry which is preliminary data.</text>
</comment>
<feature type="transmembrane region" description="Helical" evidence="1">
    <location>
        <begin position="31"/>
        <end position="47"/>
    </location>
</feature>
<evidence type="ECO:0000313" key="2">
    <source>
        <dbReference type="EMBL" id="MFH6772154.1"/>
    </source>
</evidence>
<evidence type="ECO:0000313" key="3">
    <source>
        <dbReference type="Proteomes" id="UP001610100"/>
    </source>
</evidence>
<organism evidence="2 3">
    <name type="scientific">Gaetbulibacter aestuarii</name>
    <dbReference type="NCBI Taxonomy" id="1502358"/>
    <lineage>
        <taxon>Bacteria</taxon>
        <taxon>Pseudomonadati</taxon>
        <taxon>Bacteroidota</taxon>
        <taxon>Flavobacteriia</taxon>
        <taxon>Flavobacteriales</taxon>
        <taxon>Flavobacteriaceae</taxon>
        <taxon>Gaetbulibacter</taxon>
    </lineage>
</organism>
<protein>
    <recommendedName>
        <fullName evidence="4">LPXTG cell wall anchor domain-containing protein</fullName>
    </recommendedName>
</protein>
<dbReference type="Proteomes" id="UP001610100">
    <property type="component" value="Unassembled WGS sequence"/>
</dbReference>